<comment type="caution">
    <text evidence="2">The sequence shown here is derived from an EMBL/GenBank/DDBJ whole genome shotgun (WGS) entry which is preliminary data.</text>
</comment>
<evidence type="ECO:0000259" key="1">
    <source>
        <dbReference type="Pfam" id="PF20776"/>
    </source>
</evidence>
<gene>
    <name evidence="2" type="ORF">NP233_g4528</name>
</gene>
<dbReference type="Pfam" id="PF20776">
    <property type="entry name" value="SLS1_N"/>
    <property type="match status" value="1"/>
</dbReference>
<organism evidence="2 3">
    <name type="scientific">Leucocoprinus birnbaumii</name>
    <dbReference type="NCBI Taxonomy" id="56174"/>
    <lineage>
        <taxon>Eukaryota</taxon>
        <taxon>Fungi</taxon>
        <taxon>Dikarya</taxon>
        <taxon>Basidiomycota</taxon>
        <taxon>Agaricomycotina</taxon>
        <taxon>Agaricomycetes</taxon>
        <taxon>Agaricomycetidae</taxon>
        <taxon>Agaricales</taxon>
        <taxon>Agaricineae</taxon>
        <taxon>Agaricaceae</taxon>
        <taxon>Leucocoprinus</taxon>
    </lineage>
</organism>
<evidence type="ECO:0000313" key="2">
    <source>
        <dbReference type="EMBL" id="KAJ3570250.1"/>
    </source>
</evidence>
<sequence length="671" mass="75634">MLKRKHPLERLHNQINFHFGKPREYTYILLKDFMVLQCTRFDRFLSSRASSFRCLLFRSHTYSSAASTKSPVVHAEQANPRTNTQIPNTTVYPPSRSKVEEYLQLVETDNVTLDDLESLRPQSHSPMGSEQYEDEYEALVAKLDRSFTVKQLQDFIRGYGLHISKKSRKRTAATTIIEKQWGWPSLAKSQKLARSKREVASSVFELNPQEAFLLLGKDGSEILTLSRMHNVRLQFTKNPLSMTITGTSASVDKLDSHVHSIKQEIVWEVFDPPMKSKLPSSLQELSRLSNCFLEPMPGGKIRIWYRESSQNSVTLAKKLLMQHAIEDVRVPLAISPLNIEMTQLVQERQDSAPTYAFYPYFFGKWFGGETRVFSHISNDGPTHNFVAQFGDYADAREQLLTQAGPSNPGEVTSVTATFGHVVVGSQDSSVFSLAPPLEGQKNIGELMDWMRARNPSTEFIQNAPIRDWQAPKSDQPWKRRLVYESIPDSMGQTHSLICEYTPGNPKDVVAGDEGEPINDQVSPAPVLRGGLVVRADVLMPDDSRDLRLALVRDSEIAISAWPHKLSELIENITISPAPDAPLVLEHEGKQYILKEDTLVQSNVLSIGSENLPVNITSERRSKHQSSESYLSYEISCPDLSDAAWKVFWGRCEKVVQDGSAPPPNEIYDQGS</sequence>
<dbReference type="InterPro" id="IPR048400">
    <property type="entry name" value="SLS1_N"/>
</dbReference>
<keyword evidence="3" id="KW-1185">Reference proteome</keyword>
<dbReference type="AlphaFoldDB" id="A0AAD5VX08"/>
<reference evidence="2" key="1">
    <citation type="submission" date="2022-07" db="EMBL/GenBank/DDBJ databases">
        <title>Genome Sequence of Leucocoprinus birnbaumii.</title>
        <authorList>
            <person name="Buettner E."/>
        </authorList>
    </citation>
    <scope>NUCLEOTIDE SEQUENCE</scope>
    <source>
        <strain evidence="2">VT141</strain>
    </source>
</reference>
<proteinExistence type="predicted"/>
<dbReference type="EMBL" id="JANIEX010000247">
    <property type="protein sequence ID" value="KAJ3570250.1"/>
    <property type="molecule type" value="Genomic_DNA"/>
</dbReference>
<name>A0AAD5VX08_9AGAR</name>
<evidence type="ECO:0000313" key="3">
    <source>
        <dbReference type="Proteomes" id="UP001213000"/>
    </source>
</evidence>
<feature type="domain" description="SLS1 N-terminal" evidence="1">
    <location>
        <begin position="110"/>
        <end position="202"/>
    </location>
</feature>
<dbReference type="Proteomes" id="UP001213000">
    <property type="component" value="Unassembled WGS sequence"/>
</dbReference>
<protein>
    <recommendedName>
        <fullName evidence="1">SLS1 N-terminal domain-containing protein</fullName>
    </recommendedName>
</protein>
<accession>A0AAD5VX08</accession>